<dbReference type="InterPro" id="IPR036052">
    <property type="entry name" value="TrpB-like_PALP_sf"/>
</dbReference>
<comment type="cofactor">
    <cofactor evidence="1">
        <name>pyridoxal 5'-phosphate</name>
        <dbReference type="ChEBI" id="CHEBI:597326"/>
    </cofactor>
</comment>
<dbReference type="SUPFAM" id="SSF53686">
    <property type="entry name" value="Tryptophan synthase beta subunit-like PLP-dependent enzymes"/>
    <property type="match status" value="1"/>
</dbReference>
<evidence type="ECO:0000313" key="11">
    <source>
        <dbReference type="EMBL" id="SVB45608.1"/>
    </source>
</evidence>
<keyword evidence="8" id="KW-0456">Lyase</keyword>
<dbReference type="NCBIfam" id="TIGR00260">
    <property type="entry name" value="thrC"/>
    <property type="match status" value="1"/>
</dbReference>
<dbReference type="InterPro" id="IPR004450">
    <property type="entry name" value="Thr_synthase-like"/>
</dbReference>
<dbReference type="GO" id="GO:0004795">
    <property type="term" value="F:threonine synthase activity"/>
    <property type="evidence" value="ECO:0007669"/>
    <property type="project" value="UniProtKB-EC"/>
</dbReference>
<reference evidence="11" key="1">
    <citation type="submission" date="2018-05" db="EMBL/GenBank/DDBJ databases">
        <authorList>
            <person name="Lanie J.A."/>
            <person name="Ng W.-L."/>
            <person name="Kazmierczak K.M."/>
            <person name="Andrzejewski T.M."/>
            <person name="Davidsen T.M."/>
            <person name="Wayne K.J."/>
            <person name="Tettelin H."/>
            <person name="Glass J.I."/>
            <person name="Rusch D."/>
            <person name="Podicherti R."/>
            <person name="Tsui H.-C.T."/>
            <person name="Winkler M.E."/>
        </authorList>
    </citation>
    <scope>NUCLEOTIDE SEQUENCE</scope>
</reference>
<evidence type="ECO:0000256" key="1">
    <source>
        <dbReference type="ARBA" id="ARBA00001933"/>
    </source>
</evidence>
<dbReference type="Pfam" id="PF00291">
    <property type="entry name" value="PALP"/>
    <property type="match status" value="1"/>
</dbReference>
<dbReference type="Pfam" id="PF24857">
    <property type="entry name" value="THR4_C"/>
    <property type="match status" value="1"/>
</dbReference>
<gene>
    <name evidence="11" type="ORF">METZ01_LOCUS198462</name>
</gene>
<dbReference type="AlphaFoldDB" id="A0A382E4L1"/>
<dbReference type="Pfam" id="PF14821">
    <property type="entry name" value="Thr_synth_N"/>
    <property type="match status" value="1"/>
</dbReference>
<dbReference type="InterPro" id="IPR001926">
    <property type="entry name" value="TrpB-like_PALP"/>
</dbReference>
<dbReference type="EMBL" id="UINC01042664">
    <property type="protein sequence ID" value="SVB45608.1"/>
    <property type="molecule type" value="Genomic_DNA"/>
</dbReference>
<dbReference type="UniPathway" id="UPA00050">
    <property type="reaction ID" value="UER00065"/>
</dbReference>
<keyword evidence="5" id="KW-0028">Amino-acid biosynthesis</keyword>
<dbReference type="GO" id="GO:0009088">
    <property type="term" value="P:threonine biosynthetic process"/>
    <property type="evidence" value="ECO:0007669"/>
    <property type="project" value="UniProtKB-UniPathway"/>
</dbReference>
<evidence type="ECO:0000256" key="8">
    <source>
        <dbReference type="ARBA" id="ARBA00023239"/>
    </source>
</evidence>
<dbReference type="Gene3D" id="3.40.50.1100">
    <property type="match status" value="2"/>
</dbReference>
<name>A0A382E4L1_9ZZZZ</name>
<feature type="domain" description="Tryptophan synthase beta chain-like PALP" evidence="9">
    <location>
        <begin position="95"/>
        <end position="319"/>
    </location>
</feature>
<sequence length="429" mass="48245">MLFHSTRGNDSGRKFSDIVMQGLASDGGLFMPDAWPQIKIEDLQESDSFLDVAKKVVPLFTSSSYSEEETVTILENTWHDFDHKDFVSIKSLNSELLVLELFHGPTAAFKDFGLQLAAAFFNNILEKEQKTAVVLGATSGDTGSAAIDACKKYSRIKSFILLPNGNMSEVQRRQMTTVDQSNVFTLKVNGTFDDCQDIVKSAFRDQDFMNEDQYLLAVNSINWIRIIGQICYYFYTYAQLKDKHNKLSFSVPTGNFGNVFACYSAFKMGLPLEKIIVAVNQNDILYRFFEENNYSKGSVIETISPSMDISIASNFERLIYDFYSNRDAKVCNDLFNNFPTSSIQLNEDVWSKSNEIFTSVRINDQDTLAAMSEIFNAYHYTIDPHTAVGFQAAQLLKDVLDSAIVILSTAHPAKFPETLKSAGLDINNI</sequence>
<dbReference type="PANTHER" id="PTHR42690">
    <property type="entry name" value="THREONINE SYNTHASE FAMILY MEMBER"/>
    <property type="match status" value="1"/>
</dbReference>
<evidence type="ECO:0000256" key="7">
    <source>
        <dbReference type="ARBA" id="ARBA00022898"/>
    </source>
</evidence>
<proteinExistence type="inferred from homology"/>
<comment type="similarity">
    <text evidence="3">Belongs to the threonine synthase family.</text>
</comment>
<dbReference type="InterPro" id="IPR037158">
    <property type="entry name" value="Thr_synth_N_sf"/>
</dbReference>
<dbReference type="GO" id="GO:0030170">
    <property type="term" value="F:pyridoxal phosphate binding"/>
    <property type="evidence" value="ECO:0007669"/>
    <property type="project" value="InterPro"/>
</dbReference>
<evidence type="ECO:0000256" key="6">
    <source>
        <dbReference type="ARBA" id="ARBA00022697"/>
    </source>
</evidence>
<dbReference type="Gene3D" id="3.90.1380.10">
    <property type="entry name" value="Threonine synthase, N-terminal domain"/>
    <property type="match status" value="1"/>
</dbReference>
<organism evidence="11">
    <name type="scientific">marine metagenome</name>
    <dbReference type="NCBI Taxonomy" id="408172"/>
    <lineage>
        <taxon>unclassified sequences</taxon>
        <taxon>metagenomes</taxon>
        <taxon>ecological metagenomes</taxon>
    </lineage>
</organism>
<feature type="non-terminal residue" evidence="11">
    <location>
        <position position="429"/>
    </location>
</feature>
<evidence type="ECO:0000259" key="9">
    <source>
        <dbReference type="Pfam" id="PF00291"/>
    </source>
</evidence>
<dbReference type="PANTHER" id="PTHR42690:SF1">
    <property type="entry name" value="THREONINE SYNTHASE-LIKE 2"/>
    <property type="match status" value="1"/>
</dbReference>
<evidence type="ECO:0000256" key="2">
    <source>
        <dbReference type="ARBA" id="ARBA00004979"/>
    </source>
</evidence>
<comment type="pathway">
    <text evidence="2">Amino-acid biosynthesis; L-threonine biosynthesis; L-threonine from L-aspartate: step 5/5.</text>
</comment>
<evidence type="ECO:0000256" key="4">
    <source>
        <dbReference type="ARBA" id="ARBA00013028"/>
    </source>
</evidence>
<dbReference type="InterPro" id="IPR051166">
    <property type="entry name" value="Threonine_Synthase"/>
</dbReference>
<evidence type="ECO:0000259" key="10">
    <source>
        <dbReference type="Pfam" id="PF14821"/>
    </source>
</evidence>
<dbReference type="PROSITE" id="PS00165">
    <property type="entry name" value="DEHYDRATASE_SER_THR"/>
    <property type="match status" value="1"/>
</dbReference>
<dbReference type="EC" id="4.2.3.1" evidence="4"/>
<keyword evidence="6" id="KW-0791">Threonine biosynthesis</keyword>
<protein>
    <recommendedName>
        <fullName evidence="4">threonine synthase</fullName>
        <ecNumber evidence="4">4.2.3.1</ecNumber>
    </recommendedName>
</protein>
<evidence type="ECO:0000256" key="3">
    <source>
        <dbReference type="ARBA" id="ARBA00005517"/>
    </source>
</evidence>
<accession>A0A382E4L1</accession>
<dbReference type="InterPro" id="IPR000634">
    <property type="entry name" value="Ser/Thr_deHydtase_PyrdxlP-BS"/>
</dbReference>
<feature type="domain" description="Threonine synthase N-terminal" evidence="10">
    <location>
        <begin position="3"/>
        <end position="76"/>
    </location>
</feature>
<dbReference type="InterPro" id="IPR029144">
    <property type="entry name" value="Thr_synth_N"/>
</dbReference>
<keyword evidence="7" id="KW-0663">Pyridoxal phosphate</keyword>
<evidence type="ECO:0000256" key="5">
    <source>
        <dbReference type="ARBA" id="ARBA00022605"/>
    </source>
</evidence>